<evidence type="ECO:0000313" key="3">
    <source>
        <dbReference type="Proteomes" id="UP000663879"/>
    </source>
</evidence>
<reference evidence="2" key="1">
    <citation type="submission" date="2021-02" db="EMBL/GenBank/DDBJ databases">
        <authorList>
            <person name="Nowell W R."/>
        </authorList>
    </citation>
    <scope>NUCLEOTIDE SEQUENCE</scope>
    <source>
        <strain evidence="2">Ploen Becks lab</strain>
    </source>
</reference>
<protein>
    <submittedName>
        <fullName evidence="2">Uncharacterized protein</fullName>
    </submittedName>
</protein>
<proteinExistence type="predicted"/>
<accession>A0A813XL17</accession>
<sequence>DEEGENDEESDEEFSDTSHSHR</sequence>
<gene>
    <name evidence="2" type="ORF">OXX778_LOCUS9806</name>
</gene>
<feature type="non-terminal residue" evidence="2">
    <location>
        <position position="1"/>
    </location>
</feature>
<evidence type="ECO:0000313" key="2">
    <source>
        <dbReference type="EMBL" id="CAF0868444.1"/>
    </source>
</evidence>
<dbReference type="EMBL" id="CAJNOC010001481">
    <property type="protein sequence ID" value="CAF0868444.1"/>
    <property type="molecule type" value="Genomic_DNA"/>
</dbReference>
<evidence type="ECO:0000256" key="1">
    <source>
        <dbReference type="SAM" id="MobiDB-lite"/>
    </source>
</evidence>
<feature type="compositionally biased region" description="Acidic residues" evidence="1">
    <location>
        <begin position="1"/>
        <end position="15"/>
    </location>
</feature>
<keyword evidence="3" id="KW-1185">Reference proteome</keyword>
<name>A0A813XL17_9BILA</name>
<dbReference type="AlphaFoldDB" id="A0A813XL17"/>
<comment type="caution">
    <text evidence="2">The sequence shown here is derived from an EMBL/GenBank/DDBJ whole genome shotgun (WGS) entry which is preliminary data.</text>
</comment>
<dbReference type="Proteomes" id="UP000663879">
    <property type="component" value="Unassembled WGS sequence"/>
</dbReference>
<feature type="region of interest" description="Disordered" evidence="1">
    <location>
        <begin position="1"/>
        <end position="22"/>
    </location>
</feature>
<organism evidence="2 3">
    <name type="scientific">Brachionus calyciflorus</name>
    <dbReference type="NCBI Taxonomy" id="104777"/>
    <lineage>
        <taxon>Eukaryota</taxon>
        <taxon>Metazoa</taxon>
        <taxon>Spiralia</taxon>
        <taxon>Gnathifera</taxon>
        <taxon>Rotifera</taxon>
        <taxon>Eurotatoria</taxon>
        <taxon>Monogononta</taxon>
        <taxon>Pseudotrocha</taxon>
        <taxon>Ploima</taxon>
        <taxon>Brachionidae</taxon>
        <taxon>Brachionus</taxon>
    </lineage>
</organism>